<accession>A0A915HVL1</accession>
<proteinExistence type="predicted"/>
<dbReference type="AlphaFoldDB" id="A0A915HVL1"/>
<name>A0A915HVL1_ROMCU</name>
<evidence type="ECO:0000313" key="2">
    <source>
        <dbReference type="WBParaSite" id="nRc.2.0.1.t05390-RA"/>
    </source>
</evidence>
<dbReference type="WBParaSite" id="nRc.2.0.1.t05390-RA">
    <property type="protein sequence ID" value="nRc.2.0.1.t05390-RA"/>
    <property type="gene ID" value="nRc.2.0.1.g05390"/>
</dbReference>
<reference evidence="2" key="1">
    <citation type="submission" date="2022-11" db="UniProtKB">
        <authorList>
            <consortium name="WormBaseParasite"/>
        </authorList>
    </citation>
    <scope>IDENTIFICATION</scope>
</reference>
<sequence length="192" mass="21419">MFDAAVGVSANTIIMKWLKTVAQDLAKPFGDDDDDLDMCSFLTMFADNLFTIADFAPCNLPLKSWSRDESEYDKLKGCFSSHILHYESMGKKFTTKFKRLMRKAAKDKNESTVCAAEVVTCYTAAGFIFGTVAASPATPAWAVTQRLAPVRQNAPCCCSCQRLEAIHEFIFYFMRPHCGYFPPFAVFGPTPL</sequence>
<dbReference type="Proteomes" id="UP000887565">
    <property type="component" value="Unplaced"/>
</dbReference>
<organism evidence="1 2">
    <name type="scientific">Romanomermis culicivorax</name>
    <name type="common">Nematode worm</name>
    <dbReference type="NCBI Taxonomy" id="13658"/>
    <lineage>
        <taxon>Eukaryota</taxon>
        <taxon>Metazoa</taxon>
        <taxon>Ecdysozoa</taxon>
        <taxon>Nematoda</taxon>
        <taxon>Enoplea</taxon>
        <taxon>Dorylaimia</taxon>
        <taxon>Mermithida</taxon>
        <taxon>Mermithoidea</taxon>
        <taxon>Mermithidae</taxon>
        <taxon>Romanomermis</taxon>
    </lineage>
</organism>
<protein>
    <submittedName>
        <fullName evidence="2">Uncharacterized protein</fullName>
    </submittedName>
</protein>
<keyword evidence="1" id="KW-1185">Reference proteome</keyword>
<evidence type="ECO:0000313" key="1">
    <source>
        <dbReference type="Proteomes" id="UP000887565"/>
    </source>
</evidence>